<dbReference type="Proteomes" id="UP000309061">
    <property type="component" value="Chromosome"/>
</dbReference>
<sequence length="289" mass="30332">MTRNSVSERILFLRRRIAALEARGGAAGGGDATGREAGVFPVLAPQDSPELLLQNLSGGGLGEILPAHPRDCGAAAGFACALALRSCAARPHGGVVWISEDMAAREIGLPYGRGLEALGLDLSRLVFVRTRGPSETLWAMEEALKARAAAVVAESWIAPRAYGLSASRRLLLAASRGGGSGLLLLLRPCGEAGRLSSAAQLRFEVAARPPLSLPAPARPGASSLGTPGPLGWRLRVAKARAGLFGAFDPLAWREISFDPEKAVFRHAFPERVPAEAADRPDFAPGRRRG</sequence>
<dbReference type="EMBL" id="CP046052">
    <property type="protein sequence ID" value="QGM47058.1"/>
    <property type="molecule type" value="Genomic_DNA"/>
</dbReference>
<keyword evidence="2" id="KW-1185">Reference proteome</keyword>
<dbReference type="SUPFAM" id="SSF52540">
    <property type="entry name" value="P-loop containing nucleoside triphosphate hydrolases"/>
    <property type="match status" value="1"/>
</dbReference>
<gene>
    <name evidence="1" type="ORF">H2LOC_015930</name>
</gene>
<dbReference type="RefSeq" id="WP_136497991.1">
    <property type="nucleotide sequence ID" value="NZ_CP046052.1"/>
</dbReference>
<dbReference type="InterPro" id="IPR027417">
    <property type="entry name" value="P-loop_NTPase"/>
</dbReference>
<dbReference type="KEGG" id="mhey:H2LOC_015930"/>
<proteinExistence type="predicted"/>
<protein>
    <recommendedName>
        <fullName evidence="3">Protein ImuA</fullName>
    </recommendedName>
</protein>
<name>A0A6B8KK96_9HYPH</name>
<dbReference type="AlphaFoldDB" id="A0A6B8KK96"/>
<dbReference type="Gene3D" id="3.40.50.300">
    <property type="entry name" value="P-loop containing nucleotide triphosphate hydrolases"/>
    <property type="match status" value="1"/>
</dbReference>
<accession>A0A6B8KK96</accession>
<evidence type="ECO:0000313" key="1">
    <source>
        <dbReference type="EMBL" id="QGM47058.1"/>
    </source>
</evidence>
<dbReference type="OrthoDB" id="7202530at2"/>
<evidence type="ECO:0008006" key="3">
    <source>
        <dbReference type="Google" id="ProtNLM"/>
    </source>
</evidence>
<reference evidence="1 2" key="1">
    <citation type="submission" date="2019-11" db="EMBL/GenBank/DDBJ databases">
        <title>The genome sequence of Methylocystis heyeri.</title>
        <authorList>
            <person name="Oshkin I.Y."/>
            <person name="Miroshnikov K."/>
            <person name="Dedysh S.N."/>
        </authorList>
    </citation>
    <scope>NUCLEOTIDE SEQUENCE [LARGE SCALE GENOMIC DNA]</scope>
    <source>
        <strain evidence="1 2">H2</strain>
    </source>
</reference>
<organism evidence="1 2">
    <name type="scientific">Methylocystis heyeri</name>
    <dbReference type="NCBI Taxonomy" id="391905"/>
    <lineage>
        <taxon>Bacteria</taxon>
        <taxon>Pseudomonadati</taxon>
        <taxon>Pseudomonadota</taxon>
        <taxon>Alphaproteobacteria</taxon>
        <taxon>Hyphomicrobiales</taxon>
        <taxon>Methylocystaceae</taxon>
        <taxon>Methylocystis</taxon>
    </lineage>
</organism>
<evidence type="ECO:0000313" key="2">
    <source>
        <dbReference type="Proteomes" id="UP000309061"/>
    </source>
</evidence>